<dbReference type="SUPFAM" id="SSF47323">
    <property type="entry name" value="Anticodon-binding domain of a subclass of class I aminoacyl-tRNA synthetases"/>
    <property type="match status" value="1"/>
</dbReference>
<dbReference type="STRING" id="103827.A0A0N5D2F4"/>
<dbReference type="SUPFAM" id="SSF52374">
    <property type="entry name" value="Nucleotidylyl transferase"/>
    <property type="match status" value="1"/>
</dbReference>
<dbReference type="InterPro" id="IPR014729">
    <property type="entry name" value="Rossmann-like_a/b/a_fold"/>
</dbReference>
<dbReference type="GO" id="GO:0046872">
    <property type="term" value="F:metal ion binding"/>
    <property type="evidence" value="ECO:0007669"/>
    <property type="project" value="UniProtKB-KW"/>
</dbReference>
<dbReference type="EMBL" id="UYYF01004470">
    <property type="protein sequence ID" value="VDN04473.1"/>
    <property type="molecule type" value="Genomic_DNA"/>
</dbReference>
<dbReference type="CDD" id="cd00672">
    <property type="entry name" value="CysRS_core"/>
    <property type="match status" value="1"/>
</dbReference>
<dbReference type="NCBIfam" id="TIGR00435">
    <property type="entry name" value="cysS"/>
    <property type="match status" value="1"/>
</dbReference>
<feature type="coiled-coil region" evidence="12">
    <location>
        <begin position="673"/>
        <end position="704"/>
    </location>
</feature>
<dbReference type="Gene3D" id="3.40.50.620">
    <property type="entry name" value="HUPs"/>
    <property type="match status" value="1"/>
</dbReference>
<keyword evidence="9" id="KW-0030">Aminoacyl-tRNA synthetase</keyword>
<dbReference type="GO" id="GO:0006423">
    <property type="term" value="P:cysteinyl-tRNA aminoacylation"/>
    <property type="evidence" value="ECO:0007669"/>
    <property type="project" value="InterPro"/>
</dbReference>
<dbReference type="PRINTS" id="PR00983">
    <property type="entry name" value="TRNASYNTHCYS"/>
</dbReference>
<dbReference type="PANTHER" id="PTHR10890">
    <property type="entry name" value="CYSTEINYL-TRNA SYNTHETASE"/>
    <property type="match status" value="1"/>
</dbReference>
<keyword evidence="6" id="KW-0862">Zinc</keyword>
<dbReference type="Proteomes" id="UP000276776">
    <property type="component" value="Unassembled WGS sequence"/>
</dbReference>
<evidence type="ECO:0000256" key="10">
    <source>
        <dbReference type="ARBA" id="ARBA00031499"/>
    </source>
</evidence>
<dbReference type="GO" id="GO:0005737">
    <property type="term" value="C:cytoplasm"/>
    <property type="evidence" value="ECO:0007669"/>
    <property type="project" value="TreeGrafter"/>
</dbReference>
<gene>
    <name evidence="14" type="ORF">TCLT_LOCUS7053</name>
</gene>
<keyword evidence="15" id="KW-1185">Reference proteome</keyword>
<evidence type="ECO:0000256" key="9">
    <source>
        <dbReference type="ARBA" id="ARBA00023146"/>
    </source>
</evidence>
<evidence type="ECO:0000256" key="5">
    <source>
        <dbReference type="ARBA" id="ARBA00022741"/>
    </source>
</evidence>
<dbReference type="OrthoDB" id="438179at2759"/>
<accession>A0A0N5D2F4</accession>
<reference evidence="16" key="1">
    <citation type="submission" date="2017-02" db="UniProtKB">
        <authorList>
            <consortium name="WormBaseParasite"/>
        </authorList>
    </citation>
    <scope>IDENTIFICATION</scope>
</reference>
<dbReference type="InterPro" id="IPR032678">
    <property type="entry name" value="tRNA-synt_1_cat_dom"/>
</dbReference>
<keyword evidence="8" id="KW-0648">Protein biosynthesis</keyword>
<dbReference type="EC" id="6.1.1.16" evidence="2"/>
<dbReference type="InterPro" id="IPR024909">
    <property type="entry name" value="Cys-tRNA/MSH_ligase"/>
</dbReference>
<evidence type="ECO:0000313" key="16">
    <source>
        <dbReference type="WBParaSite" id="TCLT_0000706401-mRNA-1"/>
    </source>
</evidence>
<reference evidence="14 15" key="2">
    <citation type="submission" date="2018-11" db="EMBL/GenBank/DDBJ databases">
        <authorList>
            <consortium name="Pathogen Informatics"/>
        </authorList>
    </citation>
    <scope>NUCLEOTIDE SEQUENCE [LARGE SCALE GENOMIC DNA]</scope>
</reference>
<dbReference type="InterPro" id="IPR015803">
    <property type="entry name" value="Cys-tRNA-ligase"/>
</dbReference>
<dbReference type="AlphaFoldDB" id="A0A0N5D2F4"/>
<organism evidence="16">
    <name type="scientific">Thelazia callipaeda</name>
    <name type="common">Oriental eyeworm</name>
    <name type="synonym">Parasitic nematode</name>
    <dbReference type="NCBI Taxonomy" id="103827"/>
    <lineage>
        <taxon>Eukaryota</taxon>
        <taxon>Metazoa</taxon>
        <taxon>Ecdysozoa</taxon>
        <taxon>Nematoda</taxon>
        <taxon>Chromadorea</taxon>
        <taxon>Rhabditida</taxon>
        <taxon>Spirurina</taxon>
        <taxon>Spiruromorpha</taxon>
        <taxon>Thelazioidea</taxon>
        <taxon>Thelaziidae</taxon>
        <taxon>Thelazia</taxon>
    </lineage>
</organism>
<dbReference type="InterPro" id="IPR009080">
    <property type="entry name" value="tRNAsynth_Ia_anticodon-bd"/>
</dbReference>
<evidence type="ECO:0000313" key="14">
    <source>
        <dbReference type="EMBL" id="VDN04473.1"/>
    </source>
</evidence>
<keyword evidence="4" id="KW-0479">Metal-binding</keyword>
<dbReference type="GO" id="GO:0005524">
    <property type="term" value="F:ATP binding"/>
    <property type="evidence" value="ECO:0007669"/>
    <property type="project" value="UniProtKB-KW"/>
</dbReference>
<dbReference type="WBParaSite" id="TCLT_0000706401-mRNA-1">
    <property type="protein sequence ID" value="TCLT_0000706401-mRNA-1"/>
    <property type="gene ID" value="TCLT_0000706401"/>
</dbReference>
<dbReference type="HAMAP" id="MF_00041">
    <property type="entry name" value="Cys_tRNA_synth"/>
    <property type="match status" value="1"/>
</dbReference>
<dbReference type="FunFam" id="3.40.50.620:FF:000027">
    <property type="entry name" value="Cysteine--tRNA ligase, cytoplasmic"/>
    <property type="match status" value="1"/>
</dbReference>
<proteinExistence type="inferred from homology"/>
<dbReference type="PANTHER" id="PTHR10890:SF3">
    <property type="entry name" value="CYSTEINE--TRNA LIGASE, CYTOPLASMIC"/>
    <property type="match status" value="1"/>
</dbReference>
<protein>
    <recommendedName>
        <fullName evidence="11">Cysteine--tRNA ligase, cytoplasmic</fullName>
        <ecNumber evidence="2">6.1.1.16</ecNumber>
    </recommendedName>
    <alternativeName>
        <fullName evidence="10">Cysteinyl-tRNA synthetase</fullName>
    </alternativeName>
</protein>
<keyword evidence="3" id="KW-0436">Ligase</keyword>
<evidence type="ECO:0000256" key="12">
    <source>
        <dbReference type="SAM" id="Coils"/>
    </source>
</evidence>
<keyword evidence="7" id="KW-0067">ATP-binding</keyword>
<comment type="cofactor">
    <cofactor evidence="1">
        <name>Zn(2+)</name>
        <dbReference type="ChEBI" id="CHEBI:29105"/>
    </cofactor>
</comment>
<evidence type="ECO:0000313" key="15">
    <source>
        <dbReference type="Proteomes" id="UP000276776"/>
    </source>
</evidence>
<evidence type="ECO:0000256" key="7">
    <source>
        <dbReference type="ARBA" id="ARBA00022840"/>
    </source>
</evidence>
<evidence type="ECO:0000256" key="4">
    <source>
        <dbReference type="ARBA" id="ARBA00022723"/>
    </source>
</evidence>
<evidence type="ECO:0000256" key="3">
    <source>
        <dbReference type="ARBA" id="ARBA00022598"/>
    </source>
</evidence>
<keyword evidence="5" id="KW-0547">Nucleotide-binding</keyword>
<evidence type="ECO:0000256" key="2">
    <source>
        <dbReference type="ARBA" id="ARBA00012832"/>
    </source>
</evidence>
<feature type="domain" description="tRNA synthetases class I catalytic" evidence="13">
    <location>
        <begin position="66"/>
        <end position="469"/>
    </location>
</feature>
<evidence type="ECO:0000256" key="6">
    <source>
        <dbReference type="ARBA" id="ARBA00022833"/>
    </source>
</evidence>
<sequence length="765" mass="89056">MMASSASAKFKTAVDGIKKRKLLIINGNLLDFILERCPEKAWKPPSLKCPKNLTLYNSLTKKKELFVPIDSKQVKWYICGPTVYDSAHMGHARAYLSFDILRRVLQNYFGYDIQARQHHLLKNYLAGKYGELSVTQIIEDVILALNFLRKKCMNETDPDKKKLMADVGEYVNIAVKKLKDSLEKSEKNEIDKSKDELLYAAEDMLSDWLDAVYGSTVDDLTVFERLAKKYESEFLSDMAQLNVLPPTILTRVSEYIPEIIKYVQKIVENGFGYVVEDGSVYFDTIKFDNSDKHFYCKLVPEAFTDRQELMKSMQESEGELSMGNFQCFQNKRNVTDFVLWKASKQGEPYWHSPWGNGRPGWHIECSAMSSKICGPSLDIHAGGFDLKFPHHDNEMAQVEAYYGIDNWVNYFLHCGTLRIAGLKMSKSLKNFITIRDVLKQYTARQLRILFLMHNWNDVLDYSSSSMERALQFEKVIGEFFLLIKSYLRKYYKPNCSESYQKMNDRELQLLFEFSKIKNEINLALCDSVDTRTVIEKLRQLVYVGNAYITEVEKLKIGIPNCLLLRDIASYMTWLFKIFGVIPENIEIGFPNHHEMLKNDVLDKSKEELLMPYLTALVEFRENVRKVAREKNVIQILKECDRLRDEILPDLGVRLEDRTSETCIKIVGKETLMREQQQKEAIGAAKEKEKQRKKYEAERKEAIKRIPPWELFKRGEEAKKYSEYDEKGIPISFANGEEISKKLRKKLEKLYEIQQKNYSEVIFVLA</sequence>
<keyword evidence="12" id="KW-0175">Coiled coil</keyword>
<dbReference type="GO" id="GO:0004817">
    <property type="term" value="F:cysteine-tRNA ligase activity"/>
    <property type="evidence" value="ECO:0007669"/>
    <property type="project" value="UniProtKB-EC"/>
</dbReference>
<dbReference type="Pfam" id="PF01406">
    <property type="entry name" value="tRNA-synt_1e"/>
    <property type="match status" value="1"/>
</dbReference>
<name>A0A0N5D2F4_THECL</name>
<evidence type="ECO:0000256" key="8">
    <source>
        <dbReference type="ARBA" id="ARBA00022917"/>
    </source>
</evidence>
<evidence type="ECO:0000256" key="1">
    <source>
        <dbReference type="ARBA" id="ARBA00001947"/>
    </source>
</evidence>
<dbReference type="OMA" id="FHNDMKS"/>
<evidence type="ECO:0000259" key="13">
    <source>
        <dbReference type="Pfam" id="PF01406"/>
    </source>
</evidence>
<evidence type="ECO:0000256" key="11">
    <source>
        <dbReference type="ARBA" id="ARBA00039362"/>
    </source>
</evidence>